<dbReference type="Proteomes" id="UP001328107">
    <property type="component" value="Unassembled WGS sequence"/>
</dbReference>
<organism evidence="1 2">
    <name type="scientific">Pristionchus mayeri</name>
    <dbReference type="NCBI Taxonomy" id="1317129"/>
    <lineage>
        <taxon>Eukaryota</taxon>
        <taxon>Metazoa</taxon>
        <taxon>Ecdysozoa</taxon>
        <taxon>Nematoda</taxon>
        <taxon>Chromadorea</taxon>
        <taxon>Rhabditida</taxon>
        <taxon>Rhabditina</taxon>
        <taxon>Diplogasteromorpha</taxon>
        <taxon>Diplogasteroidea</taxon>
        <taxon>Neodiplogasteridae</taxon>
        <taxon>Pristionchus</taxon>
    </lineage>
</organism>
<name>A0AAN5D283_9BILA</name>
<dbReference type="AlphaFoldDB" id="A0AAN5D283"/>
<feature type="non-terminal residue" evidence="1">
    <location>
        <position position="81"/>
    </location>
</feature>
<evidence type="ECO:0000313" key="1">
    <source>
        <dbReference type="EMBL" id="GMR54279.1"/>
    </source>
</evidence>
<evidence type="ECO:0000313" key="2">
    <source>
        <dbReference type="Proteomes" id="UP001328107"/>
    </source>
</evidence>
<comment type="caution">
    <text evidence="1">The sequence shown here is derived from an EMBL/GenBank/DDBJ whole genome shotgun (WGS) entry which is preliminary data.</text>
</comment>
<accession>A0AAN5D283</accession>
<protein>
    <submittedName>
        <fullName evidence="1">Uncharacterized protein</fullName>
    </submittedName>
</protein>
<dbReference type="EMBL" id="BTRK01000005">
    <property type="protein sequence ID" value="GMR54279.1"/>
    <property type="molecule type" value="Genomic_DNA"/>
</dbReference>
<keyword evidence="2" id="KW-1185">Reference proteome</keyword>
<feature type="non-terminal residue" evidence="1">
    <location>
        <position position="1"/>
    </location>
</feature>
<proteinExistence type="predicted"/>
<reference evidence="2" key="1">
    <citation type="submission" date="2022-10" db="EMBL/GenBank/DDBJ databases">
        <title>Genome assembly of Pristionchus species.</title>
        <authorList>
            <person name="Yoshida K."/>
            <person name="Sommer R.J."/>
        </authorList>
    </citation>
    <scope>NUCLEOTIDE SEQUENCE [LARGE SCALE GENOMIC DNA]</scope>
    <source>
        <strain evidence="2">RS5460</strain>
    </source>
</reference>
<sequence>WERCFGDVATGKSGEMVCYAPFKCKYPTSSAKSMMRIKYSDNVGNNGKCDTGIQFKPIGNSKWLVYMQVEEDQLDLAEGVR</sequence>
<gene>
    <name evidence="1" type="ORF">PMAYCL1PPCAC_24474</name>
</gene>